<dbReference type="PANTHER" id="PTHR30231">
    <property type="entry name" value="DNA POLYMERASE III SUBUNIT EPSILON"/>
    <property type="match status" value="1"/>
</dbReference>
<dbReference type="RefSeq" id="WP_116020661.1">
    <property type="nucleotide sequence ID" value="NZ_QTTT01000001.1"/>
</dbReference>
<dbReference type="GO" id="GO:0008408">
    <property type="term" value="F:3'-5' exonuclease activity"/>
    <property type="evidence" value="ECO:0007669"/>
    <property type="project" value="TreeGrafter"/>
</dbReference>
<dbReference type="CDD" id="cd06974">
    <property type="entry name" value="TerD_like"/>
    <property type="match status" value="1"/>
</dbReference>
<protein>
    <submittedName>
        <fullName evidence="6">DNA polymerase-3 subunit epsilon</fullName>
    </submittedName>
</protein>
<keyword evidence="7" id="KW-1185">Reference proteome</keyword>
<dbReference type="AlphaFoldDB" id="A0A3D9SK48"/>
<keyword evidence="2" id="KW-0378">Hydrolase</keyword>
<accession>A0A3D9SK48</accession>
<dbReference type="InterPro" id="IPR036397">
    <property type="entry name" value="RNaseH_sf"/>
</dbReference>
<dbReference type="SUPFAM" id="SSF52113">
    <property type="entry name" value="BRCT domain"/>
    <property type="match status" value="1"/>
</dbReference>
<evidence type="ECO:0000256" key="2">
    <source>
        <dbReference type="ARBA" id="ARBA00022801"/>
    </source>
</evidence>
<dbReference type="Gene3D" id="2.60.60.30">
    <property type="entry name" value="sav2460 like domains"/>
    <property type="match status" value="1"/>
</dbReference>
<dbReference type="GO" id="GO:0003676">
    <property type="term" value="F:nucleic acid binding"/>
    <property type="evidence" value="ECO:0007669"/>
    <property type="project" value="InterPro"/>
</dbReference>
<dbReference type="InterPro" id="IPR012337">
    <property type="entry name" value="RNaseH-like_sf"/>
</dbReference>
<keyword evidence="1" id="KW-0540">Nuclease</keyword>
<sequence>MAVLSAASDDFDALTYAHDWALVDVETSGLRPGLHRVLSVAVLTLGADGEPVEEFSTLLDPGCDPGPVHIHGLTAERLRGSPTFDKVAERVAGLLEGRVMVAHNAHFDYNFLEREFSGAGVRLPVERRLCTLALNRRIAPPTPDLRLGTLAAHYGVRQLRAHDARDDVRVLAGVLRGSLAGSAELGLPLPLVSCPPKNGGAFARRTHKVPCMFRCPGRMAADGPLVQGMKVAFTGETTPPRDELEAQAADAGLNVMTTVSRFTSLLVANDPHTSTAKARRAVSEGVPIIDEDTFVRLLADVRPGVRHDDSPADPGASPPPRASNPSREGRLLGRRVLVLGGTHPRAAAARTRVTELGGAAAVNLSAGVTDVVALPGADDDRRMGRITALEVPVHREDWLGSTAAGPQSIATRTAPVVLRLGAVIDLPVTADATTWTVTASWAQQTGCEIDLVAFAVDEDDQVGSDDDFVFYGAPDGPGAGVRLATDGPTEQSVIVDLSVPPPQVRRIIVAAALDGEAAFGDVGAIEITAGPGVGEALLAQATLDAATTERTLLLAEIYRRGPSWRLRAVGQGYDFGLAELARRHGVDVDD</sequence>
<dbReference type="CDD" id="cd17748">
    <property type="entry name" value="BRCT_DNA_ligase_like"/>
    <property type="match status" value="1"/>
</dbReference>
<dbReference type="Proteomes" id="UP000256661">
    <property type="component" value="Unassembled WGS sequence"/>
</dbReference>
<proteinExistence type="predicted"/>
<dbReference type="Gene3D" id="3.40.50.10190">
    <property type="entry name" value="BRCT domain"/>
    <property type="match status" value="1"/>
</dbReference>
<dbReference type="PROSITE" id="PS50172">
    <property type="entry name" value="BRCT"/>
    <property type="match status" value="1"/>
</dbReference>
<dbReference type="Pfam" id="PF00533">
    <property type="entry name" value="BRCT"/>
    <property type="match status" value="1"/>
</dbReference>
<dbReference type="NCBIfam" id="NF004719">
    <property type="entry name" value="PRK06063.1"/>
    <property type="match status" value="1"/>
</dbReference>
<evidence type="ECO:0000256" key="4">
    <source>
        <dbReference type="SAM" id="MobiDB-lite"/>
    </source>
</evidence>
<organism evidence="6 7">
    <name type="scientific">Thermomonospora umbrina</name>
    <dbReference type="NCBI Taxonomy" id="111806"/>
    <lineage>
        <taxon>Bacteria</taxon>
        <taxon>Bacillati</taxon>
        <taxon>Actinomycetota</taxon>
        <taxon>Actinomycetes</taxon>
        <taxon>Streptosporangiales</taxon>
        <taxon>Thermomonosporaceae</taxon>
        <taxon>Thermomonospora</taxon>
    </lineage>
</organism>
<dbReference type="InterPro" id="IPR013520">
    <property type="entry name" value="Ribonucl_H"/>
</dbReference>
<evidence type="ECO:0000259" key="5">
    <source>
        <dbReference type="PROSITE" id="PS50172"/>
    </source>
</evidence>
<dbReference type="SMART" id="SM00292">
    <property type="entry name" value="BRCT"/>
    <property type="match status" value="2"/>
</dbReference>
<dbReference type="CDD" id="cd06127">
    <property type="entry name" value="DEDDh"/>
    <property type="match status" value="1"/>
</dbReference>
<evidence type="ECO:0000256" key="1">
    <source>
        <dbReference type="ARBA" id="ARBA00022722"/>
    </source>
</evidence>
<dbReference type="SUPFAM" id="SSF53098">
    <property type="entry name" value="Ribonuclease H-like"/>
    <property type="match status" value="1"/>
</dbReference>
<dbReference type="InterPro" id="IPR003325">
    <property type="entry name" value="TerD"/>
</dbReference>
<dbReference type="InterPro" id="IPR001357">
    <property type="entry name" value="BRCT_dom"/>
</dbReference>
<reference evidence="6 7" key="1">
    <citation type="submission" date="2018-08" db="EMBL/GenBank/DDBJ databases">
        <title>Sequencing the genomes of 1000 actinobacteria strains.</title>
        <authorList>
            <person name="Klenk H.-P."/>
        </authorList>
    </citation>
    <scope>NUCLEOTIDE SEQUENCE [LARGE SCALE GENOMIC DNA]</scope>
    <source>
        <strain evidence="6 7">DSM 43927</strain>
    </source>
</reference>
<evidence type="ECO:0000313" key="6">
    <source>
        <dbReference type="EMBL" id="REE94760.1"/>
    </source>
</evidence>
<dbReference type="PANTHER" id="PTHR30231:SF4">
    <property type="entry name" value="PROTEIN NEN2"/>
    <property type="match status" value="1"/>
</dbReference>
<dbReference type="GO" id="GO:0005829">
    <property type="term" value="C:cytosol"/>
    <property type="evidence" value="ECO:0007669"/>
    <property type="project" value="TreeGrafter"/>
</dbReference>
<dbReference type="EMBL" id="QTTT01000001">
    <property type="protein sequence ID" value="REE94760.1"/>
    <property type="molecule type" value="Genomic_DNA"/>
</dbReference>
<dbReference type="Gene3D" id="3.30.420.10">
    <property type="entry name" value="Ribonuclease H-like superfamily/Ribonuclease H"/>
    <property type="match status" value="1"/>
</dbReference>
<gene>
    <name evidence="6" type="ORF">DFJ69_0118</name>
</gene>
<dbReference type="SMART" id="SM00479">
    <property type="entry name" value="EXOIII"/>
    <property type="match status" value="1"/>
</dbReference>
<dbReference type="FunFam" id="3.30.420.10:FF:000045">
    <property type="entry name" value="3'-5' exonuclease DinG"/>
    <property type="match status" value="1"/>
</dbReference>
<dbReference type="InterPro" id="IPR036420">
    <property type="entry name" value="BRCT_dom_sf"/>
</dbReference>
<name>A0A3D9SK48_9ACTN</name>
<feature type="region of interest" description="Disordered" evidence="4">
    <location>
        <begin position="304"/>
        <end position="330"/>
    </location>
</feature>
<dbReference type="Pfam" id="PF02342">
    <property type="entry name" value="TerD"/>
    <property type="match status" value="1"/>
</dbReference>
<keyword evidence="3" id="KW-0269">Exonuclease</keyword>
<dbReference type="Pfam" id="PF00929">
    <property type="entry name" value="RNase_T"/>
    <property type="match status" value="1"/>
</dbReference>
<evidence type="ECO:0000313" key="7">
    <source>
        <dbReference type="Proteomes" id="UP000256661"/>
    </source>
</evidence>
<feature type="domain" description="BRCT" evidence="5">
    <location>
        <begin position="221"/>
        <end position="292"/>
    </location>
</feature>
<dbReference type="OrthoDB" id="190275at2"/>
<evidence type="ECO:0000256" key="3">
    <source>
        <dbReference type="ARBA" id="ARBA00022839"/>
    </source>
</evidence>
<comment type="caution">
    <text evidence="6">The sequence shown here is derived from an EMBL/GenBank/DDBJ whole genome shotgun (WGS) entry which is preliminary data.</text>
</comment>